<dbReference type="Pfam" id="PF01593">
    <property type="entry name" value="Amino_oxidase"/>
    <property type="match status" value="1"/>
</dbReference>
<accession>A0AAW1QFY2</accession>
<protein>
    <recommendedName>
        <fullName evidence="5">Pyridine nucleotide-disulfide oxidoreductase domain-containing protein 2</fullName>
    </recommendedName>
</protein>
<sequence length="879" mass="95853">MYSRRRVGAARSVTLPAGFSAGAVIGAKGSNIKRLQASSGARFAVDGDAGIVTITGSASKVQAGEQLLNKQLDAFRRSAISSYPHPTEAHLLMLAVPCQSSQANIRFQSAAQGPVSQATGRSEQLYTASVQLSNTQPPAGAKDLAAALSKAGKVVHPKDATSKLQQKFAAVAHDVMSTTPPFADVKIRFNFGRQFLYAPKHGCLPGGPMSLTALQNLQIGKNIKAVFSNAVEPTQAEAMRAYVVNDLGFQLAEEKSTCSLHLINKSLAKSVGVSFLRDGHKLDIRKVKSGSAKLFFLACCTSGAQPDCRFKLLGQNRFSQDTADGREVLQIASACTYRAGAAPCLTMPYMPDYEADKVRFKTKRIYQGQIEVPVAGESSHAGQSSMPRKCTVRFTVSSVQDEVGGRHTEGLKVRVFEEKDMVGGACKTEYPFSKVPGLGTSTGAYLLGVMPPELISVLGLNIPLRRRDPHYFLPTTGSKYLLFGSDTDAMRSQFQQFFSDQDWRANSAMQAKIAALRDDVGPTWMQEPLSLEATADRFVRPQLQQVFLDLCRRPVREYLERFGFRSDLLKAMYAVTDGFSGLTGSWETPGTGLNFLMHNMCRLPGSDGTWMVVEGGMGTVTRQLAMAAMDEGAAIQTGRPVERVLVEGDAAVGVVLRGGQEVRAKAVVVNADPFRCQQLVGASNFPAEFNSKLESMKRDGTTMKVNLALKGLPRFSCLPEARGQHRTTIHLLPDEHEVIDSLTQGFKDVEAGRLPEFPTIEWYIHTTVDQSLQDKEGHHNSALFVQWVPYELKGMSWEAEEERYVQHLLSICDRFAPGTSDLVADTFPLTPPKIEQHFGITRGHIHHIDNTFGFDQRFPYATPLPGLYSASAGCHPGGS</sequence>
<proteinExistence type="inferred from homology"/>
<dbReference type="SUPFAM" id="SSF51905">
    <property type="entry name" value="FAD/NAD(P)-binding domain"/>
    <property type="match status" value="1"/>
</dbReference>
<comment type="subunit">
    <text evidence="4">Interacts with COX5B; this interaction may contribute to localize PYROXD2 to the inner face of the inner mitochondrial membrane.</text>
</comment>
<evidence type="ECO:0000256" key="2">
    <source>
        <dbReference type="ARBA" id="ARBA00006046"/>
    </source>
</evidence>
<comment type="function">
    <text evidence="3">Probable oxidoreductase that may play a role as regulator of mitochondrial function.</text>
</comment>
<evidence type="ECO:0000256" key="4">
    <source>
        <dbReference type="ARBA" id="ARBA00038825"/>
    </source>
</evidence>
<dbReference type="GO" id="GO:0016491">
    <property type="term" value="F:oxidoreductase activity"/>
    <property type="evidence" value="ECO:0007669"/>
    <property type="project" value="InterPro"/>
</dbReference>
<evidence type="ECO:0000256" key="5">
    <source>
        <dbReference type="ARBA" id="ARBA00040298"/>
    </source>
</evidence>
<dbReference type="InterPro" id="IPR002937">
    <property type="entry name" value="Amino_oxidase"/>
</dbReference>
<organism evidence="8 9">
    <name type="scientific">[Myrmecia] bisecta</name>
    <dbReference type="NCBI Taxonomy" id="41462"/>
    <lineage>
        <taxon>Eukaryota</taxon>
        <taxon>Viridiplantae</taxon>
        <taxon>Chlorophyta</taxon>
        <taxon>core chlorophytes</taxon>
        <taxon>Trebouxiophyceae</taxon>
        <taxon>Trebouxiales</taxon>
        <taxon>Trebouxiaceae</taxon>
        <taxon>Myrmecia</taxon>
    </lineage>
</organism>
<evidence type="ECO:0000313" key="9">
    <source>
        <dbReference type="Proteomes" id="UP001489004"/>
    </source>
</evidence>
<comment type="similarity">
    <text evidence="2">Belongs to the carotenoid/retinoid oxidoreductase family.</text>
</comment>
<evidence type="ECO:0000256" key="6">
    <source>
        <dbReference type="PROSITE-ProRule" id="PRU00117"/>
    </source>
</evidence>
<dbReference type="PROSITE" id="PS50084">
    <property type="entry name" value="KH_TYPE_1"/>
    <property type="match status" value="1"/>
</dbReference>
<dbReference type="SUPFAM" id="SSF54791">
    <property type="entry name" value="Eukaryotic type KH-domain (KH-domain type I)"/>
    <property type="match status" value="1"/>
</dbReference>
<name>A0AAW1QFY2_9CHLO</name>
<evidence type="ECO:0000256" key="3">
    <source>
        <dbReference type="ARBA" id="ARBA00037217"/>
    </source>
</evidence>
<dbReference type="Gene3D" id="3.30.1370.10">
    <property type="entry name" value="K Homology domain, type 1"/>
    <property type="match status" value="1"/>
</dbReference>
<comment type="subcellular location">
    <subcellularLocation>
        <location evidence="1">Mitochondrion matrix</location>
    </subcellularLocation>
</comment>
<dbReference type="PANTHER" id="PTHR10668">
    <property type="entry name" value="PHYTOENE DEHYDROGENASE"/>
    <property type="match status" value="1"/>
</dbReference>
<dbReference type="Proteomes" id="UP001489004">
    <property type="component" value="Unassembled WGS sequence"/>
</dbReference>
<dbReference type="Pfam" id="PF00013">
    <property type="entry name" value="KH_1"/>
    <property type="match status" value="1"/>
</dbReference>
<dbReference type="PANTHER" id="PTHR10668:SF103">
    <property type="entry name" value="PYRIDINE NUCLEOTIDE-DISULFIDE OXIDOREDUCTASE DOMAIN-CONTAINING PROTEIN 2"/>
    <property type="match status" value="1"/>
</dbReference>
<comment type="caution">
    <text evidence="8">The sequence shown here is derived from an EMBL/GenBank/DDBJ whole genome shotgun (WGS) entry which is preliminary data.</text>
</comment>
<dbReference type="InterPro" id="IPR004088">
    <property type="entry name" value="KH_dom_type_1"/>
</dbReference>
<dbReference type="GO" id="GO:0005759">
    <property type="term" value="C:mitochondrial matrix"/>
    <property type="evidence" value="ECO:0007669"/>
    <property type="project" value="UniProtKB-SubCell"/>
</dbReference>
<dbReference type="CDD" id="cd00105">
    <property type="entry name" value="KH-I"/>
    <property type="match status" value="1"/>
</dbReference>
<dbReference type="Gene3D" id="3.50.50.60">
    <property type="entry name" value="FAD/NAD(P)-binding domain"/>
    <property type="match status" value="1"/>
</dbReference>
<dbReference type="SMART" id="SM00322">
    <property type="entry name" value="KH"/>
    <property type="match status" value="1"/>
</dbReference>
<gene>
    <name evidence="8" type="ORF">WJX72_008932</name>
</gene>
<keyword evidence="9" id="KW-1185">Reference proteome</keyword>
<dbReference type="InterPro" id="IPR036612">
    <property type="entry name" value="KH_dom_type_1_sf"/>
</dbReference>
<dbReference type="EMBL" id="JALJOR010000003">
    <property type="protein sequence ID" value="KAK9820319.1"/>
    <property type="molecule type" value="Genomic_DNA"/>
</dbReference>
<keyword evidence="6" id="KW-0694">RNA-binding</keyword>
<dbReference type="AlphaFoldDB" id="A0AAW1QFY2"/>
<evidence type="ECO:0000313" key="8">
    <source>
        <dbReference type="EMBL" id="KAK9820319.1"/>
    </source>
</evidence>
<evidence type="ECO:0000259" key="7">
    <source>
        <dbReference type="SMART" id="SM00322"/>
    </source>
</evidence>
<dbReference type="GO" id="GO:0003723">
    <property type="term" value="F:RNA binding"/>
    <property type="evidence" value="ECO:0007669"/>
    <property type="project" value="UniProtKB-UniRule"/>
</dbReference>
<dbReference type="InterPro" id="IPR004087">
    <property type="entry name" value="KH_dom"/>
</dbReference>
<evidence type="ECO:0000256" key="1">
    <source>
        <dbReference type="ARBA" id="ARBA00004305"/>
    </source>
</evidence>
<dbReference type="InterPro" id="IPR036188">
    <property type="entry name" value="FAD/NAD-bd_sf"/>
</dbReference>
<feature type="domain" description="K Homology" evidence="7">
    <location>
        <begin position="7"/>
        <end position="73"/>
    </location>
</feature>
<reference evidence="8 9" key="1">
    <citation type="journal article" date="2024" name="Nat. Commun.">
        <title>Phylogenomics reveals the evolutionary origins of lichenization in chlorophyte algae.</title>
        <authorList>
            <person name="Puginier C."/>
            <person name="Libourel C."/>
            <person name="Otte J."/>
            <person name="Skaloud P."/>
            <person name="Haon M."/>
            <person name="Grisel S."/>
            <person name="Petersen M."/>
            <person name="Berrin J.G."/>
            <person name="Delaux P.M."/>
            <person name="Dal Grande F."/>
            <person name="Keller J."/>
        </authorList>
    </citation>
    <scope>NUCLEOTIDE SEQUENCE [LARGE SCALE GENOMIC DNA]</scope>
    <source>
        <strain evidence="8 9">SAG 2043</strain>
    </source>
</reference>